<dbReference type="Proteomes" id="UP000190962">
    <property type="component" value="Unassembled WGS sequence"/>
</dbReference>
<dbReference type="InterPro" id="IPR013216">
    <property type="entry name" value="Methyltransf_11"/>
</dbReference>
<evidence type="ECO:0000256" key="7">
    <source>
        <dbReference type="ARBA" id="ARBA00022756"/>
    </source>
</evidence>
<keyword evidence="4 8" id="KW-0489">Methyltransferase</keyword>
<keyword evidence="12" id="KW-1185">Reference proteome</keyword>
<evidence type="ECO:0000313" key="10">
    <source>
        <dbReference type="EMBL" id="KHF24056.1"/>
    </source>
</evidence>
<dbReference type="EC" id="2.1.1.197" evidence="3 8"/>
<dbReference type="EMBL" id="JRAA01000003">
    <property type="protein sequence ID" value="KHF24056.1"/>
    <property type="molecule type" value="Genomic_DNA"/>
</dbReference>
<dbReference type="GO" id="GO:0010340">
    <property type="term" value="F:carboxyl-O-methyltransferase activity"/>
    <property type="evidence" value="ECO:0007669"/>
    <property type="project" value="UniProtKB-UniRule"/>
</dbReference>
<dbReference type="NCBIfam" id="TIGR02072">
    <property type="entry name" value="BioC"/>
    <property type="match status" value="1"/>
</dbReference>
<name>A0A0B0H9C1_SOVGS</name>
<accession>A0A0B0H9C1</accession>
<comment type="similarity">
    <text evidence="8">Belongs to the methyltransferase superfamily.</text>
</comment>
<keyword evidence="7 8" id="KW-0093">Biotin biosynthesis</keyword>
<evidence type="ECO:0000259" key="9">
    <source>
        <dbReference type="Pfam" id="PF08241"/>
    </source>
</evidence>
<comment type="catalytic activity">
    <reaction evidence="1 8">
        <text>malonyl-[ACP] + S-adenosyl-L-methionine = malonyl-[ACP] methyl ester + S-adenosyl-L-homocysteine</text>
        <dbReference type="Rhea" id="RHEA:17105"/>
        <dbReference type="Rhea" id="RHEA-COMP:9623"/>
        <dbReference type="Rhea" id="RHEA-COMP:9954"/>
        <dbReference type="ChEBI" id="CHEBI:57856"/>
        <dbReference type="ChEBI" id="CHEBI:59789"/>
        <dbReference type="ChEBI" id="CHEBI:78449"/>
        <dbReference type="ChEBI" id="CHEBI:78845"/>
        <dbReference type="EC" id="2.1.1.197"/>
    </reaction>
</comment>
<evidence type="ECO:0000256" key="3">
    <source>
        <dbReference type="ARBA" id="ARBA00012327"/>
    </source>
</evidence>
<dbReference type="GO" id="GO:0032259">
    <property type="term" value="P:methylation"/>
    <property type="evidence" value="ECO:0007669"/>
    <property type="project" value="UniProtKB-KW"/>
</dbReference>
<feature type="domain" description="Methyltransferase type 11" evidence="9">
    <location>
        <begin position="47"/>
        <end position="143"/>
    </location>
</feature>
<dbReference type="GO" id="GO:0102130">
    <property type="term" value="F:malonyl-CoA methyltransferase activity"/>
    <property type="evidence" value="ECO:0007669"/>
    <property type="project" value="UniProtKB-EC"/>
</dbReference>
<dbReference type="InterPro" id="IPR029063">
    <property type="entry name" value="SAM-dependent_MTases_sf"/>
</dbReference>
<dbReference type="GO" id="GO:0008757">
    <property type="term" value="F:S-adenosylmethionine-dependent methyltransferase activity"/>
    <property type="evidence" value="ECO:0007669"/>
    <property type="project" value="InterPro"/>
</dbReference>
<proteinExistence type="inferred from homology"/>
<dbReference type="Proteomes" id="UP000030856">
    <property type="component" value="Unassembled WGS sequence"/>
</dbReference>
<evidence type="ECO:0000256" key="4">
    <source>
        <dbReference type="ARBA" id="ARBA00022603"/>
    </source>
</evidence>
<dbReference type="InterPro" id="IPR011814">
    <property type="entry name" value="BioC"/>
</dbReference>
<dbReference type="PANTHER" id="PTHR13090:SF1">
    <property type="entry name" value="ARGININE-HYDROXYLASE NDUFAF5, MITOCHONDRIAL"/>
    <property type="match status" value="1"/>
</dbReference>
<dbReference type="EMBL" id="MPNX01000001">
    <property type="protein sequence ID" value="OOY36181.1"/>
    <property type="molecule type" value="Genomic_DNA"/>
</dbReference>
<comment type="pathway">
    <text evidence="2 8">Cofactor biosynthesis; biotin biosynthesis.</text>
</comment>
<evidence type="ECO:0000256" key="2">
    <source>
        <dbReference type="ARBA" id="ARBA00004746"/>
    </source>
</evidence>
<comment type="function">
    <text evidence="8">Converts the free carboxyl group of a malonyl-thioester to its methyl ester by transfer of a methyl group from S-adenosyl-L-methionine (SAM). It allows to synthesize pimeloyl-ACP via the fatty acid synthetic pathway.</text>
</comment>
<dbReference type="SUPFAM" id="SSF53335">
    <property type="entry name" value="S-adenosyl-L-methionine-dependent methyltransferases"/>
    <property type="match status" value="1"/>
</dbReference>
<evidence type="ECO:0000256" key="1">
    <source>
        <dbReference type="ARBA" id="ARBA00000852"/>
    </source>
</evidence>
<reference evidence="11 13" key="2">
    <citation type="submission" date="2016-11" db="EMBL/GenBank/DDBJ databases">
        <title>Mixed transmission modes and dynamic genome evolution in an obligate animal-bacterial symbiosis.</title>
        <authorList>
            <person name="Russell S.L."/>
            <person name="Corbett-Detig R.B."/>
            <person name="Cavanaugh C.M."/>
        </authorList>
    </citation>
    <scope>NUCLEOTIDE SEQUENCE [LARGE SCALE GENOMIC DNA]</scope>
    <source>
        <strain evidence="11">MA-KB16</strain>
    </source>
</reference>
<dbReference type="InterPro" id="IPR050602">
    <property type="entry name" value="Malonyl-ACP_OMT"/>
</dbReference>
<dbReference type="UniPathway" id="UPA00078"/>
<dbReference type="CDD" id="cd02440">
    <property type="entry name" value="AdoMet_MTases"/>
    <property type="match status" value="1"/>
</dbReference>
<protein>
    <recommendedName>
        <fullName evidence="3 8">Malonyl-[acyl-carrier protein] O-methyltransferase</fullName>
        <shortName evidence="8">Malonyl-ACP O-methyltransferase</shortName>
        <ecNumber evidence="3 8">2.1.1.197</ecNumber>
    </recommendedName>
    <alternativeName>
        <fullName evidence="8">Biotin synthesis protein BioC</fullName>
    </alternativeName>
</protein>
<comment type="caution">
    <text evidence="10">The sequence shown here is derived from an EMBL/GenBank/DDBJ whole genome shotgun (WGS) entry which is preliminary data.</text>
</comment>
<dbReference type="GO" id="GO:0009102">
    <property type="term" value="P:biotin biosynthetic process"/>
    <property type="evidence" value="ECO:0007669"/>
    <property type="project" value="UniProtKB-UniRule"/>
</dbReference>
<organism evidence="10 12">
    <name type="scientific">Solemya velum gill symbiont</name>
    <dbReference type="NCBI Taxonomy" id="2340"/>
    <lineage>
        <taxon>Bacteria</taxon>
        <taxon>Pseudomonadati</taxon>
        <taxon>Pseudomonadota</taxon>
        <taxon>Gammaproteobacteria</taxon>
        <taxon>sulfur-oxidizing symbionts</taxon>
    </lineage>
</organism>
<sequence>MIDKLQARLSFSKAADSYDEAAALQREIGQRMLERLDYVKLKPEVIVDVGSGTGFCSGQLIKRYPKSQVIALDFALPMVMKSRTHRHWLKRPHGLCADLEQLPLADHSVDLIVSNAAIQWSTDLPSTFAEFKRVLKPNGLLMFTTFGPDTLKEIRQAWAEVDDKPHVSPFVDMHDVGDALLGARFADPVIDMEMITMTYSQLRPLMADIKAIGAHNANSERRKGLTGKKRMHAFTQAYEQFRSGGVLPSTWEVIYGHAWVTDEIPQYQDDQGATRINVSAVRRSST</sequence>
<gene>
    <name evidence="8" type="primary">bioC</name>
    <name evidence="11" type="ORF">BOV88_00870</name>
    <name evidence="10" type="ORF">JV46_27030</name>
</gene>
<keyword evidence="5 8" id="KW-0808">Transferase</keyword>
<dbReference type="HAMAP" id="MF_00835">
    <property type="entry name" value="BioC"/>
    <property type="match status" value="1"/>
</dbReference>
<dbReference type="Gene3D" id="3.40.50.150">
    <property type="entry name" value="Vaccinia Virus protein VP39"/>
    <property type="match status" value="1"/>
</dbReference>
<dbReference type="PANTHER" id="PTHR13090">
    <property type="entry name" value="ARGININE-HYDROXYLASE NDUFAF5, MITOCHONDRIAL"/>
    <property type="match status" value="1"/>
</dbReference>
<evidence type="ECO:0000313" key="13">
    <source>
        <dbReference type="Proteomes" id="UP000190962"/>
    </source>
</evidence>
<dbReference type="RefSeq" id="WP_043118081.1">
    <property type="nucleotide sequence ID" value="NZ_JRAA01000003.1"/>
</dbReference>
<dbReference type="OrthoDB" id="9760689at2"/>
<dbReference type="eggNOG" id="COG2226">
    <property type="taxonomic scope" value="Bacteria"/>
</dbReference>
<evidence type="ECO:0000256" key="8">
    <source>
        <dbReference type="HAMAP-Rule" id="MF_00835"/>
    </source>
</evidence>
<keyword evidence="6 8" id="KW-0949">S-adenosyl-L-methionine</keyword>
<evidence type="ECO:0000256" key="5">
    <source>
        <dbReference type="ARBA" id="ARBA00022679"/>
    </source>
</evidence>
<dbReference type="PATRIC" id="fig|2340.3.peg.2133"/>
<evidence type="ECO:0000256" key="6">
    <source>
        <dbReference type="ARBA" id="ARBA00022691"/>
    </source>
</evidence>
<dbReference type="Pfam" id="PF08241">
    <property type="entry name" value="Methyltransf_11"/>
    <property type="match status" value="1"/>
</dbReference>
<evidence type="ECO:0000313" key="12">
    <source>
        <dbReference type="Proteomes" id="UP000030856"/>
    </source>
</evidence>
<dbReference type="STRING" id="2340.JV46_27030"/>
<evidence type="ECO:0000313" key="11">
    <source>
        <dbReference type="EMBL" id="OOY36181.1"/>
    </source>
</evidence>
<dbReference type="AlphaFoldDB" id="A0A0B0H9C1"/>
<dbReference type="GeneID" id="86990625"/>
<reference evidence="10 12" key="1">
    <citation type="journal article" date="2014" name="BMC Genomics">
        <title>The genome of the intracellular bacterium of the coastal bivalve, Solemya velum: a blueprint for thriving in and out of symbiosis.</title>
        <authorList>
            <person name="Dmytrenko O."/>
            <person name="Russell S.L."/>
            <person name="Loo W.T."/>
            <person name="Fontanez K.M."/>
            <person name="Liao L."/>
            <person name="Roeselers G."/>
            <person name="Sharma R."/>
            <person name="Stewart F.J."/>
            <person name="Newton I.L."/>
            <person name="Woyke T."/>
            <person name="Wu D."/>
            <person name="Lang J.M."/>
            <person name="Eisen J.A."/>
            <person name="Cavanaugh C.M."/>
        </authorList>
    </citation>
    <scope>NUCLEOTIDE SEQUENCE [LARGE SCALE GENOMIC DNA]</scope>
    <source>
        <strain evidence="10 12">WH</strain>
    </source>
</reference>